<dbReference type="RefSeq" id="WP_029055223.1">
    <property type="nucleotide sequence ID" value="NZ_CP015108.1"/>
</dbReference>
<dbReference type="PRINTS" id="PR00080">
    <property type="entry name" value="SDRFAMILY"/>
</dbReference>
<organism evidence="3 4">
    <name type="scientific">Sporosarcina ureae</name>
    <dbReference type="NCBI Taxonomy" id="1571"/>
    <lineage>
        <taxon>Bacteria</taxon>
        <taxon>Bacillati</taxon>
        <taxon>Bacillota</taxon>
        <taxon>Bacilli</taxon>
        <taxon>Bacillales</taxon>
        <taxon>Caryophanaceae</taxon>
        <taxon>Sporosarcina</taxon>
    </lineage>
</organism>
<dbReference type="PANTHER" id="PTHR42760:SF133">
    <property type="entry name" value="3-OXOACYL-[ACYL-CARRIER-PROTEIN] REDUCTASE"/>
    <property type="match status" value="1"/>
</dbReference>
<sequence length="253" mass="27231">MQKNTVSQVAIITGAGQGLGLAIAENFLLEGKRVVFVDVNEQLLNEVKTSELVSQYASSKTMFIAMDVSNVNAIKESVQTIVEHWGRIDILINNAGVRKETSVEDITEEEWNLILSVNLGGTFFYSQAVLDTMKRQKSGRIINISSFGGQAGPLSSGAHYCASKAGQLVLTKSFARSLAGQGITVNAVAPAAIQTPEMDTIEPVKLEKMRESIPVQRFGEAEEVASMVSYLASDAAGYITGSTFDINGGLFMR</sequence>
<dbReference type="PRINTS" id="PR00081">
    <property type="entry name" value="GDHRDH"/>
</dbReference>
<dbReference type="Gene3D" id="3.40.50.720">
    <property type="entry name" value="NAD(P)-binding Rossmann-like Domain"/>
    <property type="match status" value="1"/>
</dbReference>
<reference evidence="3 4" key="1">
    <citation type="submission" date="2016-04" db="EMBL/GenBank/DDBJ databases">
        <title>Comparative Genomics and Epigenetics of Sporosarcina ureae.</title>
        <authorList>
            <person name="Oliver A.S."/>
            <person name="Cooper K.K."/>
        </authorList>
    </citation>
    <scope>NUCLEOTIDE SEQUENCE [LARGE SCALE GENOMIC DNA]</scope>
    <source>
        <strain evidence="3 4">S204</strain>
    </source>
</reference>
<dbReference type="NCBIfam" id="NF009466">
    <property type="entry name" value="PRK12826.1-2"/>
    <property type="match status" value="1"/>
</dbReference>
<name>A0ABM6JV39_SPOUR</name>
<dbReference type="Proteomes" id="UP000192486">
    <property type="component" value="Chromosome"/>
</dbReference>
<dbReference type="PANTHER" id="PTHR42760">
    <property type="entry name" value="SHORT-CHAIN DEHYDROGENASES/REDUCTASES FAMILY MEMBER"/>
    <property type="match status" value="1"/>
</dbReference>
<comment type="similarity">
    <text evidence="1">Belongs to the short-chain dehydrogenases/reductases (SDR) family.</text>
</comment>
<dbReference type="InterPro" id="IPR036291">
    <property type="entry name" value="NAD(P)-bd_dom_sf"/>
</dbReference>
<evidence type="ECO:0000313" key="4">
    <source>
        <dbReference type="Proteomes" id="UP000192486"/>
    </source>
</evidence>
<keyword evidence="4" id="KW-1185">Reference proteome</keyword>
<accession>A0ABM6JV39</accession>
<evidence type="ECO:0000313" key="3">
    <source>
        <dbReference type="EMBL" id="ARF13981.1"/>
    </source>
</evidence>
<dbReference type="SUPFAM" id="SSF51735">
    <property type="entry name" value="NAD(P)-binding Rossmann-fold domains"/>
    <property type="match status" value="1"/>
</dbReference>
<dbReference type="InterPro" id="IPR002347">
    <property type="entry name" value="SDR_fam"/>
</dbReference>
<keyword evidence="2" id="KW-0560">Oxidoreductase</keyword>
<gene>
    <name evidence="3" type="ORF">SporoS204_07375</name>
</gene>
<protein>
    <submittedName>
        <fullName evidence="3">3-oxoacyl-ACP reductase</fullName>
    </submittedName>
</protein>
<dbReference type="EMBL" id="CP015108">
    <property type="protein sequence ID" value="ARF13981.1"/>
    <property type="molecule type" value="Genomic_DNA"/>
</dbReference>
<dbReference type="Pfam" id="PF13561">
    <property type="entry name" value="adh_short_C2"/>
    <property type="match status" value="1"/>
</dbReference>
<evidence type="ECO:0000256" key="2">
    <source>
        <dbReference type="ARBA" id="ARBA00023002"/>
    </source>
</evidence>
<proteinExistence type="inferred from homology"/>
<evidence type="ECO:0000256" key="1">
    <source>
        <dbReference type="ARBA" id="ARBA00006484"/>
    </source>
</evidence>